<reference evidence="8" key="1">
    <citation type="submission" date="2021-02" db="EMBL/GenBank/DDBJ databases">
        <authorList>
            <person name="Nowell W R."/>
        </authorList>
    </citation>
    <scope>NUCLEOTIDE SEQUENCE</scope>
</reference>
<dbReference type="OrthoDB" id="5912413at2759"/>
<evidence type="ECO:0000313" key="8">
    <source>
        <dbReference type="EMBL" id="CAF0806515.1"/>
    </source>
</evidence>
<comment type="similarity">
    <text evidence="2">Belongs to the X(+)/potassium ATPases subunit beta family.</text>
</comment>
<dbReference type="GO" id="GO:1990573">
    <property type="term" value="P:potassium ion import across plasma membrane"/>
    <property type="evidence" value="ECO:0007669"/>
    <property type="project" value="TreeGrafter"/>
</dbReference>
<dbReference type="Pfam" id="PF00287">
    <property type="entry name" value="Na_K-ATPase"/>
    <property type="match status" value="1"/>
</dbReference>
<evidence type="ECO:0000256" key="2">
    <source>
        <dbReference type="ARBA" id="ARBA00005876"/>
    </source>
</evidence>
<dbReference type="GO" id="GO:0005890">
    <property type="term" value="C:sodium:potassium-exchanging ATPase complex"/>
    <property type="evidence" value="ECO:0007669"/>
    <property type="project" value="InterPro"/>
</dbReference>
<evidence type="ECO:0000256" key="5">
    <source>
        <dbReference type="ARBA" id="ARBA00022989"/>
    </source>
</evidence>
<evidence type="ECO:0000256" key="6">
    <source>
        <dbReference type="ARBA" id="ARBA00023136"/>
    </source>
</evidence>
<dbReference type="Gene3D" id="2.60.40.1660">
    <property type="entry name" value="Na, k-atpase alpha subunit"/>
    <property type="match status" value="1"/>
</dbReference>
<keyword evidence="3" id="KW-0812">Transmembrane</keyword>
<dbReference type="PANTHER" id="PTHR11523">
    <property type="entry name" value="SODIUM/POTASSIUM-DEPENDENT ATPASE BETA SUBUNIT"/>
    <property type="match status" value="1"/>
</dbReference>
<protein>
    <submittedName>
        <fullName evidence="8">Uncharacterized protein</fullName>
    </submittedName>
</protein>
<dbReference type="Proteomes" id="UP000663852">
    <property type="component" value="Unassembled WGS sequence"/>
</dbReference>
<accession>A0A813TCU1</accession>
<sequence>MLAVFMAFTPRDHPYYTNHDSRMETRSNPLSPGLGFRPQPDVDRNIIEAEKNKVTNTTRRYTTSLDQYLRVYYWTPQVKQGSSRNVNNEENVRTFRINNPGECTVNRNFGYTTGQPCVLIKMNKIVEFVPEPLDAKADKSELPDRCQQRNDAVAIACQGEYPADIDNIGQIRYYSEDNVLDTCGSLKKSWFPYNGKQNRKDIYQAPYVWAQFLNPKPNILINVICRVYAENIDFDKKTNRGLTRFQIYVNDEKRRSSQNAGEI</sequence>
<evidence type="ECO:0000256" key="7">
    <source>
        <dbReference type="SAM" id="MobiDB-lite"/>
    </source>
</evidence>
<evidence type="ECO:0000256" key="4">
    <source>
        <dbReference type="ARBA" id="ARBA00022968"/>
    </source>
</evidence>
<dbReference type="InterPro" id="IPR038702">
    <property type="entry name" value="Na/K_ATPase_sub_beta_sf"/>
</dbReference>
<evidence type="ECO:0000256" key="3">
    <source>
        <dbReference type="ARBA" id="ARBA00022692"/>
    </source>
</evidence>
<dbReference type="GO" id="GO:0030007">
    <property type="term" value="P:intracellular potassium ion homeostasis"/>
    <property type="evidence" value="ECO:0007669"/>
    <property type="project" value="TreeGrafter"/>
</dbReference>
<dbReference type="GO" id="GO:0006883">
    <property type="term" value="P:intracellular sodium ion homeostasis"/>
    <property type="evidence" value="ECO:0007669"/>
    <property type="project" value="TreeGrafter"/>
</dbReference>
<comment type="subcellular location">
    <subcellularLocation>
        <location evidence="1">Membrane</location>
        <topology evidence="1">Single-pass type II membrane protein</topology>
    </subcellularLocation>
</comment>
<proteinExistence type="inferred from homology"/>
<dbReference type="InterPro" id="IPR000402">
    <property type="entry name" value="Na/K_ATPase_sub_beta"/>
</dbReference>
<dbReference type="GO" id="GO:0036376">
    <property type="term" value="P:sodium ion export across plasma membrane"/>
    <property type="evidence" value="ECO:0007669"/>
    <property type="project" value="TreeGrafter"/>
</dbReference>
<dbReference type="GO" id="GO:0001671">
    <property type="term" value="F:ATPase activator activity"/>
    <property type="evidence" value="ECO:0007669"/>
    <property type="project" value="TreeGrafter"/>
</dbReference>
<keyword evidence="4" id="KW-0735">Signal-anchor</keyword>
<dbReference type="AlphaFoldDB" id="A0A813TCU1"/>
<evidence type="ECO:0000313" key="9">
    <source>
        <dbReference type="Proteomes" id="UP000663852"/>
    </source>
</evidence>
<evidence type="ECO:0000256" key="1">
    <source>
        <dbReference type="ARBA" id="ARBA00004606"/>
    </source>
</evidence>
<keyword evidence="6" id="KW-0472">Membrane</keyword>
<gene>
    <name evidence="8" type="ORF">EDS130_LOCUS5122</name>
</gene>
<comment type="caution">
    <text evidence="8">The sequence shown here is derived from an EMBL/GenBank/DDBJ whole genome shotgun (WGS) entry which is preliminary data.</text>
</comment>
<feature type="region of interest" description="Disordered" evidence="7">
    <location>
        <begin position="18"/>
        <end position="41"/>
    </location>
</feature>
<dbReference type="PANTHER" id="PTHR11523:SF28">
    <property type="entry name" value="NA_K-ATPASE BETA SUBUNIT ISOFORM 4-RELATED"/>
    <property type="match status" value="1"/>
</dbReference>
<organism evidence="8 9">
    <name type="scientific">Adineta ricciae</name>
    <name type="common">Rotifer</name>
    <dbReference type="NCBI Taxonomy" id="249248"/>
    <lineage>
        <taxon>Eukaryota</taxon>
        <taxon>Metazoa</taxon>
        <taxon>Spiralia</taxon>
        <taxon>Gnathifera</taxon>
        <taxon>Rotifera</taxon>
        <taxon>Eurotatoria</taxon>
        <taxon>Bdelloidea</taxon>
        <taxon>Adinetida</taxon>
        <taxon>Adinetidae</taxon>
        <taxon>Adineta</taxon>
    </lineage>
</organism>
<keyword evidence="5" id="KW-1133">Transmembrane helix</keyword>
<dbReference type="EMBL" id="CAJNOJ010000014">
    <property type="protein sequence ID" value="CAF0806515.1"/>
    <property type="molecule type" value="Genomic_DNA"/>
</dbReference>
<name>A0A813TCU1_ADIRI</name>